<evidence type="ECO:0000313" key="2">
    <source>
        <dbReference type="Proteomes" id="UP001162992"/>
    </source>
</evidence>
<comment type="caution">
    <text evidence="1">The sequence shown here is derived from an EMBL/GenBank/DDBJ whole genome shotgun (WGS) entry which is preliminary data.</text>
</comment>
<protein>
    <submittedName>
        <fullName evidence="1">Uncharacterized protein</fullName>
    </submittedName>
</protein>
<organism evidence="1 2">
    <name type="scientific">Diphasiastrum complanatum</name>
    <name type="common">Issler's clubmoss</name>
    <name type="synonym">Lycopodium complanatum</name>
    <dbReference type="NCBI Taxonomy" id="34168"/>
    <lineage>
        <taxon>Eukaryota</taxon>
        <taxon>Viridiplantae</taxon>
        <taxon>Streptophyta</taxon>
        <taxon>Embryophyta</taxon>
        <taxon>Tracheophyta</taxon>
        <taxon>Lycopodiopsida</taxon>
        <taxon>Lycopodiales</taxon>
        <taxon>Lycopodiaceae</taxon>
        <taxon>Lycopodioideae</taxon>
        <taxon>Diphasiastrum</taxon>
    </lineage>
</organism>
<dbReference type="Proteomes" id="UP001162992">
    <property type="component" value="Chromosome 12"/>
</dbReference>
<evidence type="ECO:0000313" key="1">
    <source>
        <dbReference type="EMBL" id="KAJ7535148.1"/>
    </source>
</evidence>
<sequence>MENDSISLGPYTPHNVQTANLMPERVVILTATQIPLTTPPHLTSFVDTRLLLTATQIPLTPPHLTSTPPNPLTAPPHLTSFVDNRLLLTATQIPLATPPHLIC</sequence>
<gene>
    <name evidence="1" type="ORF">O6H91_12G020600</name>
</gene>
<keyword evidence="2" id="KW-1185">Reference proteome</keyword>
<proteinExistence type="predicted"/>
<reference evidence="2" key="1">
    <citation type="journal article" date="2024" name="Proc. Natl. Acad. Sci. U.S.A.">
        <title>Extraordinary preservation of gene collinearity over three hundred million years revealed in homosporous lycophytes.</title>
        <authorList>
            <person name="Li C."/>
            <person name="Wickell D."/>
            <person name="Kuo L.Y."/>
            <person name="Chen X."/>
            <person name="Nie B."/>
            <person name="Liao X."/>
            <person name="Peng D."/>
            <person name="Ji J."/>
            <person name="Jenkins J."/>
            <person name="Williams M."/>
            <person name="Shu S."/>
            <person name="Plott C."/>
            <person name="Barry K."/>
            <person name="Rajasekar S."/>
            <person name="Grimwood J."/>
            <person name="Han X."/>
            <person name="Sun S."/>
            <person name="Hou Z."/>
            <person name="He W."/>
            <person name="Dai G."/>
            <person name="Sun C."/>
            <person name="Schmutz J."/>
            <person name="Leebens-Mack J.H."/>
            <person name="Li F.W."/>
            <person name="Wang L."/>
        </authorList>
    </citation>
    <scope>NUCLEOTIDE SEQUENCE [LARGE SCALE GENOMIC DNA]</scope>
    <source>
        <strain evidence="2">cv. PW_Plant_1</strain>
    </source>
</reference>
<dbReference type="EMBL" id="CM055103">
    <property type="protein sequence ID" value="KAJ7535148.1"/>
    <property type="molecule type" value="Genomic_DNA"/>
</dbReference>
<name>A0ACC2BZU4_DIPCM</name>
<accession>A0ACC2BZU4</accession>